<feature type="domain" description="RNase H type-1" evidence="1">
    <location>
        <begin position="19"/>
        <end position="81"/>
    </location>
</feature>
<dbReference type="InterPro" id="IPR012337">
    <property type="entry name" value="RNaseH-like_sf"/>
</dbReference>
<dbReference type="Pfam" id="PF13456">
    <property type="entry name" value="RVT_3"/>
    <property type="match status" value="1"/>
</dbReference>
<gene>
    <name evidence="2" type="ORF">J1N35_036526</name>
</gene>
<sequence length="99" mass="11186">MRESYLYSNFGLMGVLRHSKAKTCGLICDQHGTWISSFSRNIGNCSVIDVELWGALKGLQLAWNIGLKRINLELDSTEAIQENIADQYYSALTRTIKNM</sequence>
<keyword evidence="3" id="KW-1185">Reference proteome</keyword>
<dbReference type="Proteomes" id="UP000828251">
    <property type="component" value="Unassembled WGS sequence"/>
</dbReference>
<dbReference type="AlphaFoldDB" id="A0A9D3UIH1"/>
<accession>A0A9D3UIH1</accession>
<dbReference type="InterPro" id="IPR036397">
    <property type="entry name" value="RNaseH_sf"/>
</dbReference>
<evidence type="ECO:0000313" key="2">
    <source>
        <dbReference type="EMBL" id="KAH1045742.1"/>
    </source>
</evidence>
<evidence type="ECO:0000313" key="3">
    <source>
        <dbReference type="Proteomes" id="UP000828251"/>
    </source>
</evidence>
<dbReference type="InterPro" id="IPR053151">
    <property type="entry name" value="RNase_H-like"/>
</dbReference>
<dbReference type="PANTHER" id="PTHR47723">
    <property type="entry name" value="OS05G0353850 PROTEIN"/>
    <property type="match status" value="1"/>
</dbReference>
<organism evidence="2 3">
    <name type="scientific">Gossypium stocksii</name>
    <dbReference type="NCBI Taxonomy" id="47602"/>
    <lineage>
        <taxon>Eukaryota</taxon>
        <taxon>Viridiplantae</taxon>
        <taxon>Streptophyta</taxon>
        <taxon>Embryophyta</taxon>
        <taxon>Tracheophyta</taxon>
        <taxon>Spermatophyta</taxon>
        <taxon>Magnoliopsida</taxon>
        <taxon>eudicotyledons</taxon>
        <taxon>Gunneridae</taxon>
        <taxon>Pentapetalae</taxon>
        <taxon>rosids</taxon>
        <taxon>malvids</taxon>
        <taxon>Malvales</taxon>
        <taxon>Malvaceae</taxon>
        <taxon>Malvoideae</taxon>
        <taxon>Gossypium</taxon>
    </lineage>
</organism>
<dbReference type="SUPFAM" id="SSF53098">
    <property type="entry name" value="Ribonuclease H-like"/>
    <property type="match status" value="1"/>
</dbReference>
<dbReference type="Gene3D" id="3.30.420.10">
    <property type="entry name" value="Ribonuclease H-like superfamily/Ribonuclease H"/>
    <property type="match status" value="1"/>
</dbReference>
<dbReference type="GO" id="GO:0004523">
    <property type="term" value="F:RNA-DNA hybrid ribonuclease activity"/>
    <property type="evidence" value="ECO:0007669"/>
    <property type="project" value="InterPro"/>
</dbReference>
<dbReference type="EMBL" id="JAIQCV010000011">
    <property type="protein sequence ID" value="KAH1045742.1"/>
    <property type="molecule type" value="Genomic_DNA"/>
</dbReference>
<reference evidence="2 3" key="1">
    <citation type="journal article" date="2021" name="Plant Biotechnol. J.">
        <title>Multi-omics assisted identification of the key and species-specific regulatory components of drought-tolerant mechanisms in Gossypium stocksii.</title>
        <authorList>
            <person name="Yu D."/>
            <person name="Ke L."/>
            <person name="Zhang D."/>
            <person name="Wu Y."/>
            <person name="Sun Y."/>
            <person name="Mei J."/>
            <person name="Sun J."/>
            <person name="Sun Y."/>
        </authorList>
    </citation>
    <scope>NUCLEOTIDE SEQUENCE [LARGE SCALE GENOMIC DNA]</scope>
    <source>
        <strain evidence="3">cv. E1</strain>
        <tissue evidence="2">Leaf</tissue>
    </source>
</reference>
<name>A0A9D3UIH1_9ROSI</name>
<dbReference type="GO" id="GO:0003676">
    <property type="term" value="F:nucleic acid binding"/>
    <property type="evidence" value="ECO:0007669"/>
    <property type="project" value="InterPro"/>
</dbReference>
<dbReference type="CDD" id="cd06222">
    <property type="entry name" value="RNase_H_like"/>
    <property type="match status" value="1"/>
</dbReference>
<evidence type="ECO:0000259" key="1">
    <source>
        <dbReference type="Pfam" id="PF13456"/>
    </source>
</evidence>
<dbReference type="OrthoDB" id="1752183at2759"/>
<protein>
    <recommendedName>
        <fullName evidence="1">RNase H type-1 domain-containing protein</fullName>
    </recommendedName>
</protein>
<dbReference type="InterPro" id="IPR002156">
    <property type="entry name" value="RNaseH_domain"/>
</dbReference>
<comment type="caution">
    <text evidence="2">The sequence shown here is derived from an EMBL/GenBank/DDBJ whole genome shotgun (WGS) entry which is preliminary data.</text>
</comment>
<proteinExistence type="predicted"/>
<dbReference type="PANTHER" id="PTHR47723:SF19">
    <property type="entry name" value="POLYNUCLEOTIDYL TRANSFERASE, RIBONUCLEASE H-LIKE SUPERFAMILY PROTEIN"/>
    <property type="match status" value="1"/>
</dbReference>
<dbReference type="InterPro" id="IPR044730">
    <property type="entry name" value="RNase_H-like_dom_plant"/>
</dbReference>